<dbReference type="OrthoDB" id="9922006at2"/>
<evidence type="ECO:0000256" key="1">
    <source>
        <dbReference type="SAM" id="Phobius"/>
    </source>
</evidence>
<keyword evidence="3" id="KW-1185">Reference proteome</keyword>
<dbReference type="RefSeq" id="WP_021071715.1">
    <property type="nucleotide sequence ID" value="NZ_ATDL01000020.1"/>
</dbReference>
<protein>
    <submittedName>
        <fullName evidence="2">Uncharacterized protein</fullName>
    </submittedName>
</protein>
<sequence>MEGNITISRIYLSTILITLVTFSCRISKQKQEQLAVHAKTQEEVRQLSDRLVWQQQDSSESYWMLQTDSLLYYHPQWGLWTQGGILQGSHAQRQQSSVTMERDSIVREMEQEENMRYSSYWSRKIKENWGFVIVAAVLAIVWVIFGFIKPHRP</sequence>
<organism evidence="2 3">
    <name type="scientific">Sphingobacterium paucimobilis HER1398</name>
    <dbReference type="NCBI Taxonomy" id="1346330"/>
    <lineage>
        <taxon>Bacteria</taxon>
        <taxon>Pseudomonadati</taxon>
        <taxon>Bacteroidota</taxon>
        <taxon>Sphingobacteriia</taxon>
        <taxon>Sphingobacteriales</taxon>
        <taxon>Sphingobacteriaceae</taxon>
        <taxon>Sphingobacterium</taxon>
    </lineage>
</organism>
<dbReference type="Proteomes" id="UP000016584">
    <property type="component" value="Unassembled WGS sequence"/>
</dbReference>
<evidence type="ECO:0000313" key="3">
    <source>
        <dbReference type="Proteomes" id="UP000016584"/>
    </source>
</evidence>
<keyword evidence="1" id="KW-1133">Transmembrane helix</keyword>
<feature type="transmembrane region" description="Helical" evidence="1">
    <location>
        <begin position="129"/>
        <end position="148"/>
    </location>
</feature>
<reference evidence="2 3" key="1">
    <citation type="journal article" date="2013" name="Genome Announc.">
        <title>The Draft Genome Sequence of Sphingomonas paucimobilis Strain HER1398 (Proteobacteria), Host to the Giant PAU Phage, Indicates That It Is a Member of the Genus Sphingobacterium (Bacteroidetes).</title>
        <authorList>
            <person name="White R.A.III."/>
            <person name="Suttle C.A."/>
        </authorList>
    </citation>
    <scope>NUCLEOTIDE SEQUENCE [LARGE SCALE GENOMIC DNA]</scope>
    <source>
        <strain evidence="2 3">HER1398</strain>
    </source>
</reference>
<accession>U2HRM8</accession>
<gene>
    <name evidence="2" type="ORF">M472_04115</name>
</gene>
<dbReference type="AlphaFoldDB" id="U2HRM8"/>
<proteinExistence type="predicted"/>
<feature type="transmembrane region" description="Helical" evidence="1">
    <location>
        <begin position="6"/>
        <end position="24"/>
    </location>
</feature>
<name>U2HRM8_9SPHI</name>
<dbReference type="PATRIC" id="fig|1346330.5.peg.3583"/>
<dbReference type="STRING" id="1346330.M472_04115"/>
<dbReference type="EMBL" id="ATDL01000020">
    <property type="protein sequence ID" value="ERJ57945.1"/>
    <property type="molecule type" value="Genomic_DNA"/>
</dbReference>
<evidence type="ECO:0000313" key="2">
    <source>
        <dbReference type="EMBL" id="ERJ57945.1"/>
    </source>
</evidence>
<keyword evidence="1" id="KW-0812">Transmembrane</keyword>
<comment type="caution">
    <text evidence="2">The sequence shown here is derived from an EMBL/GenBank/DDBJ whole genome shotgun (WGS) entry which is preliminary data.</text>
</comment>
<keyword evidence="1" id="KW-0472">Membrane</keyword>